<keyword evidence="1" id="KW-1133">Transmembrane helix</keyword>
<reference evidence="2 3" key="1">
    <citation type="journal article" date="2008" name="Nature">
        <title>The Trichoplax genome and the nature of placozoans.</title>
        <authorList>
            <person name="Srivastava M."/>
            <person name="Begovic E."/>
            <person name="Chapman J."/>
            <person name="Putnam N.H."/>
            <person name="Hellsten U."/>
            <person name="Kawashima T."/>
            <person name="Kuo A."/>
            <person name="Mitros T."/>
            <person name="Salamov A."/>
            <person name="Carpenter M.L."/>
            <person name="Signorovitch A.Y."/>
            <person name="Moreno M.A."/>
            <person name="Kamm K."/>
            <person name="Grimwood J."/>
            <person name="Schmutz J."/>
            <person name="Shapiro H."/>
            <person name="Grigoriev I.V."/>
            <person name="Buss L.W."/>
            <person name="Schierwater B."/>
            <person name="Dellaporta S.L."/>
            <person name="Rokhsar D.S."/>
        </authorList>
    </citation>
    <scope>NUCLEOTIDE SEQUENCE [LARGE SCALE GENOMIC DNA]</scope>
    <source>
        <strain evidence="2 3">Grell-BS-1999</strain>
    </source>
</reference>
<gene>
    <name evidence="2" type="ORF">TRIADDRAFT_59647</name>
</gene>
<name>B3S5N8_TRIAD</name>
<feature type="transmembrane region" description="Helical" evidence="1">
    <location>
        <begin position="20"/>
        <end position="42"/>
    </location>
</feature>
<keyword evidence="1" id="KW-0812">Transmembrane</keyword>
<dbReference type="KEGG" id="tad:TRIADDRAFT_59647"/>
<dbReference type="HOGENOM" id="CLU_2213250_0_0_1"/>
<accession>B3S5N8</accession>
<protein>
    <submittedName>
        <fullName evidence="2">Uncharacterized protein</fullName>
    </submittedName>
</protein>
<keyword evidence="3" id="KW-1185">Reference proteome</keyword>
<organism evidence="2 3">
    <name type="scientific">Trichoplax adhaerens</name>
    <name type="common">Trichoplax reptans</name>
    <dbReference type="NCBI Taxonomy" id="10228"/>
    <lineage>
        <taxon>Eukaryota</taxon>
        <taxon>Metazoa</taxon>
        <taxon>Placozoa</taxon>
        <taxon>Uniplacotomia</taxon>
        <taxon>Trichoplacea</taxon>
        <taxon>Trichoplacidae</taxon>
        <taxon>Trichoplax</taxon>
    </lineage>
</organism>
<dbReference type="Proteomes" id="UP000009022">
    <property type="component" value="Unassembled WGS sequence"/>
</dbReference>
<evidence type="ECO:0000313" key="3">
    <source>
        <dbReference type="Proteomes" id="UP000009022"/>
    </source>
</evidence>
<dbReference type="GeneID" id="6756783"/>
<proteinExistence type="predicted"/>
<dbReference type="AlphaFoldDB" id="B3S5N8"/>
<dbReference type="CTD" id="6756783"/>
<dbReference type="EMBL" id="DS985251">
    <property type="protein sequence ID" value="EDV22053.1"/>
    <property type="molecule type" value="Genomic_DNA"/>
</dbReference>
<evidence type="ECO:0000256" key="1">
    <source>
        <dbReference type="SAM" id="Phobius"/>
    </source>
</evidence>
<keyword evidence="1" id="KW-0472">Membrane</keyword>
<dbReference type="RefSeq" id="XP_002115690.1">
    <property type="nucleotide sequence ID" value="XM_002115654.1"/>
</dbReference>
<evidence type="ECO:0000313" key="2">
    <source>
        <dbReference type="EMBL" id="EDV22053.1"/>
    </source>
</evidence>
<sequence>MTYHEQFKKFDESFEEVTYIAIIAAVGCLILAGLIALAYIIYRIRKKRRSQADPYESIFSEGKSNVRKPGTARKLTVSNTGENSWSIVTSINRPIALPETHEKQSNL</sequence>
<dbReference type="InParanoid" id="B3S5N8"/>